<dbReference type="EMBL" id="VJXY01000074">
    <property type="protein sequence ID" value="MBD6620625.1"/>
    <property type="molecule type" value="Genomic_DNA"/>
</dbReference>
<keyword evidence="2" id="KW-1185">Reference proteome</keyword>
<gene>
    <name evidence="1" type="ORF">FNW02_33865</name>
</gene>
<dbReference type="Proteomes" id="UP001165986">
    <property type="component" value="Unassembled WGS sequence"/>
</dbReference>
<accession>A0AA40VUY1</accession>
<comment type="caution">
    <text evidence="1">The sequence shown here is derived from an EMBL/GenBank/DDBJ whole genome shotgun (WGS) entry which is preliminary data.</text>
</comment>
<evidence type="ECO:0000313" key="2">
    <source>
        <dbReference type="Proteomes" id="UP001165986"/>
    </source>
</evidence>
<sequence length="112" mass="12695">MTPEETQNHQDLIDDALELGMFLILQLDENEIELNGARLLACFDNSNHANKYLSKLKALNFKNVSIAWNFAKDGGEYLRSLDQSLSIKNKLSPLLVKIKYLLSGICQKINNI</sequence>
<protein>
    <submittedName>
        <fullName evidence="1">Uncharacterized protein</fullName>
    </submittedName>
</protein>
<dbReference type="RefSeq" id="WP_191761937.1">
    <property type="nucleotide sequence ID" value="NZ_VJXY01000074.1"/>
</dbReference>
<evidence type="ECO:0000313" key="1">
    <source>
        <dbReference type="EMBL" id="MBD6620625.1"/>
    </source>
</evidence>
<organism evidence="1 2">
    <name type="scientific">Komarekiella delphini-convector SJRDD-AB1</name>
    <dbReference type="NCBI Taxonomy" id="2593771"/>
    <lineage>
        <taxon>Bacteria</taxon>
        <taxon>Bacillati</taxon>
        <taxon>Cyanobacteriota</taxon>
        <taxon>Cyanophyceae</taxon>
        <taxon>Nostocales</taxon>
        <taxon>Nostocaceae</taxon>
        <taxon>Komarekiella</taxon>
        <taxon>Komarekiella delphini-convector</taxon>
    </lineage>
</organism>
<proteinExistence type="predicted"/>
<reference evidence="1" key="1">
    <citation type="submission" date="2019-07" db="EMBL/GenBank/DDBJ databases">
        <title>Toxilogical consequences of a new and cryptic species of cyanobacteria (Komarekiella delphini-convector) recovered from the epidermis of a bottlenose dolphin and 1500 ft. in the air.</title>
        <authorList>
            <person name="Brown A.O."/>
            <person name="Dvorak P."/>
            <person name="Villanueva C.D."/>
            <person name="Foss A.J."/>
            <person name="Garvey A.D."/>
            <person name="Gibson Q.A."/>
            <person name="Johansen J.R."/>
            <person name="Casamatta D.A."/>
        </authorList>
    </citation>
    <scope>NUCLEOTIDE SEQUENCE</scope>
    <source>
        <strain evidence="1">SJRDD-AB1</strain>
    </source>
</reference>
<dbReference type="AlphaFoldDB" id="A0AA40VUY1"/>
<name>A0AA40VUY1_9NOST</name>